<proteinExistence type="predicted"/>
<keyword evidence="2" id="KW-0255">Endonuclease</keyword>
<dbReference type="Gene3D" id="3.90.320.10">
    <property type="match status" value="1"/>
</dbReference>
<dbReference type="AlphaFoldDB" id="A0A7W7XE59"/>
<dbReference type="NCBIfam" id="TIGR03033">
    <property type="entry name" value="phage_rel_nuc"/>
    <property type="match status" value="1"/>
</dbReference>
<comment type="caution">
    <text evidence="2">The sequence shown here is derived from an EMBL/GenBank/DDBJ whole genome shotgun (WGS) entry which is preliminary data.</text>
</comment>
<reference evidence="2 3" key="1">
    <citation type="submission" date="2020-08" db="EMBL/GenBank/DDBJ databases">
        <title>Genomic Encyclopedia of Type Strains, Phase III (KMG-III): the genomes of soil and plant-associated and newly described type strains.</title>
        <authorList>
            <person name="Whitman W."/>
        </authorList>
    </citation>
    <scope>NUCLEOTIDE SEQUENCE [LARGE SCALE GENOMIC DNA]</scope>
    <source>
        <strain evidence="2 3">SFB5A</strain>
    </source>
</reference>
<keyword evidence="3" id="KW-1185">Reference proteome</keyword>
<dbReference type="InterPro" id="IPR017482">
    <property type="entry name" value="Lambda-type_endonuclease"/>
</dbReference>
<name>A0A7W7XE59_9ACTN</name>
<dbReference type="SUPFAM" id="SSF52980">
    <property type="entry name" value="Restriction endonuclease-like"/>
    <property type="match status" value="1"/>
</dbReference>
<protein>
    <submittedName>
        <fullName evidence="2">Putative phage-type endonuclease</fullName>
    </submittedName>
</protein>
<dbReference type="EMBL" id="JACHJY010000009">
    <property type="protein sequence ID" value="MBB4984965.1"/>
    <property type="molecule type" value="Genomic_DNA"/>
</dbReference>
<dbReference type="PANTHER" id="PTHR46609">
    <property type="entry name" value="EXONUCLEASE, PHAGE-TYPE/RECB, C-TERMINAL DOMAIN-CONTAINING PROTEIN"/>
    <property type="match status" value="1"/>
</dbReference>
<keyword evidence="2" id="KW-0378">Hydrolase</keyword>
<organism evidence="2 3">
    <name type="scientific">Streptomyces nymphaeiformis</name>
    <dbReference type="NCBI Taxonomy" id="2663842"/>
    <lineage>
        <taxon>Bacteria</taxon>
        <taxon>Bacillati</taxon>
        <taxon>Actinomycetota</taxon>
        <taxon>Actinomycetes</taxon>
        <taxon>Kitasatosporales</taxon>
        <taxon>Streptomycetaceae</taxon>
        <taxon>Streptomyces</taxon>
    </lineage>
</organism>
<dbReference type="PANTHER" id="PTHR46609:SF6">
    <property type="entry name" value="EXONUCLEASE, PHAGE-TYPE_RECB, C-TERMINAL DOMAIN-CONTAINING PROTEIN-RELATED"/>
    <property type="match status" value="1"/>
</dbReference>
<evidence type="ECO:0000313" key="2">
    <source>
        <dbReference type="EMBL" id="MBB4984965.1"/>
    </source>
</evidence>
<dbReference type="RefSeq" id="WP_184932195.1">
    <property type="nucleotide sequence ID" value="NZ_JACHJY010000009.1"/>
</dbReference>
<evidence type="ECO:0000313" key="3">
    <source>
        <dbReference type="Proteomes" id="UP000582643"/>
    </source>
</evidence>
<sequence>MITTQPPTGVLLGQYAPGTPEWEQARAGLCITATEIAAVVGLSPWQSRFSLWHKKAGLPTPPFQPNPAVEWGNRLEDAVAKKFADEHGMDLHETGTWRHCDRDWQRATPDRIGDNCLVEVKTSPFGEGWGPAGSDEIPVYYRCQVQWQMDVTGYRTTHVALLVSGHDYREYTVEYDIDDARILREAAWRFLDDVRQGNRPPIDGADATYQTIRVQPTGRDDIDVEIPLDLAARYEVIGDQRRTVDTEFIQVRGEVLDLIGNGYRAVCGERRIAYRTVNPDGTTLALQPYRSTHA</sequence>
<dbReference type="InterPro" id="IPR011604">
    <property type="entry name" value="PDDEXK-like_dom_sf"/>
</dbReference>
<dbReference type="Pfam" id="PF09588">
    <property type="entry name" value="YqaJ"/>
    <property type="match status" value="1"/>
</dbReference>
<dbReference type="Proteomes" id="UP000582643">
    <property type="component" value="Unassembled WGS sequence"/>
</dbReference>
<evidence type="ECO:0000259" key="1">
    <source>
        <dbReference type="Pfam" id="PF09588"/>
    </source>
</evidence>
<dbReference type="InterPro" id="IPR051703">
    <property type="entry name" value="NF-kappa-B_Signaling_Reg"/>
</dbReference>
<accession>A0A7W7XE59</accession>
<feature type="domain" description="YqaJ viral recombinase" evidence="1">
    <location>
        <begin position="21"/>
        <end position="154"/>
    </location>
</feature>
<dbReference type="InterPro" id="IPR019080">
    <property type="entry name" value="YqaJ_viral_recombinase"/>
</dbReference>
<dbReference type="GO" id="GO:0004519">
    <property type="term" value="F:endonuclease activity"/>
    <property type="evidence" value="ECO:0007669"/>
    <property type="project" value="UniProtKB-KW"/>
</dbReference>
<dbReference type="InterPro" id="IPR011335">
    <property type="entry name" value="Restrct_endonuc-II-like"/>
</dbReference>
<gene>
    <name evidence="2" type="ORF">GGE06_005915</name>
</gene>
<keyword evidence="2" id="KW-0540">Nuclease</keyword>